<feature type="region of interest" description="Disordered" evidence="2">
    <location>
        <begin position="142"/>
        <end position="168"/>
    </location>
</feature>
<keyword evidence="4" id="KW-1185">Reference proteome</keyword>
<gene>
    <name evidence="3" type="ORF">SPHA_38062</name>
</gene>
<evidence type="ECO:0000256" key="2">
    <source>
        <dbReference type="SAM" id="MobiDB-lite"/>
    </source>
</evidence>
<proteinExistence type="predicted"/>
<feature type="compositionally biased region" description="Polar residues" evidence="2">
    <location>
        <begin position="217"/>
        <end position="244"/>
    </location>
</feature>
<accession>A0A812CNL5</accession>
<feature type="compositionally biased region" description="Polar residues" evidence="2">
    <location>
        <begin position="280"/>
        <end position="290"/>
    </location>
</feature>
<evidence type="ECO:0000313" key="3">
    <source>
        <dbReference type="EMBL" id="CAE1273281.1"/>
    </source>
</evidence>
<feature type="coiled-coil region" evidence="1">
    <location>
        <begin position="52"/>
        <end position="90"/>
    </location>
</feature>
<comment type="caution">
    <text evidence="3">The sequence shown here is derived from an EMBL/GenBank/DDBJ whole genome shotgun (WGS) entry which is preliminary data.</text>
</comment>
<organism evidence="3 4">
    <name type="scientific">Acanthosepion pharaonis</name>
    <name type="common">Pharaoh cuttlefish</name>
    <name type="synonym">Sepia pharaonis</name>
    <dbReference type="NCBI Taxonomy" id="158019"/>
    <lineage>
        <taxon>Eukaryota</taxon>
        <taxon>Metazoa</taxon>
        <taxon>Spiralia</taxon>
        <taxon>Lophotrochozoa</taxon>
        <taxon>Mollusca</taxon>
        <taxon>Cephalopoda</taxon>
        <taxon>Coleoidea</taxon>
        <taxon>Decapodiformes</taxon>
        <taxon>Sepiida</taxon>
        <taxon>Sepiina</taxon>
        <taxon>Sepiidae</taxon>
        <taxon>Acanthosepion</taxon>
    </lineage>
</organism>
<dbReference type="Proteomes" id="UP000597762">
    <property type="component" value="Unassembled WGS sequence"/>
</dbReference>
<feature type="compositionally biased region" description="Acidic residues" evidence="2">
    <location>
        <begin position="144"/>
        <end position="159"/>
    </location>
</feature>
<dbReference type="AlphaFoldDB" id="A0A812CNL5"/>
<sequence>MEQSVLTQTDLHHSKTVGRLYLSLSGIRSFISSMSLFITKFVVAQSLKKNFNEQFKKQEKKWQTEIENMKKKYEQEIINLQQKQKEATVIPSKLVDKPAKRKLNYSLKAVKINETKVKPPEREKRSPEVTLISQVTPIEKSEFSDDDDVLEMETEEDEDERKGDEVKEISSAIEKAQINQGIVKVVQKQQPKDNVKKPLVVTKPPSPIISKKQSSINLQIPSTSLHQNTLEAKSQSSLAFSPSKQWPKELWKQDSEDDDNGKSDTWSDDDDEDDFVRTPPESTRIISKSSPPARPPPIKQSLLNKSQTNPQQPSLKSISMAEHKQQQQLQQAAVARTPPVPFPRTMPNTKALDISDNWQNFNGRRTVPAQSSTSAYSSYKPKRESNVTRLGNIIEDKLMNRPSVQFAGAVNLLNKNETPKVNADFFFFFFFFLTLGFT</sequence>
<evidence type="ECO:0000313" key="4">
    <source>
        <dbReference type="Proteomes" id="UP000597762"/>
    </source>
</evidence>
<feature type="region of interest" description="Disordered" evidence="2">
    <location>
        <begin position="185"/>
        <end position="342"/>
    </location>
</feature>
<feature type="compositionally biased region" description="Polar residues" evidence="2">
    <location>
        <begin position="301"/>
        <end position="317"/>
    </location>
</feature>
<evidence type="ECO:0000256" key="1">
    <source>
        <dbReference type="SAM" id="Coils"/>
    </source>
</evidence>
<keyword evidence="1" id="KW-0175">Coiled coil</keyword>
<reference evidence="3" key="1">
    <citation type="submission" date="2021-01" db="EMBL/GenBank/DDBJ databases">
        <authorList>
            <person name="Li R."/>
            <person name="Bekaert M."/>
        </authorList>
    </citation>
    <scope>NUCLEOTIDE SEQUENCE</scope>
    <source>
        <strain evidence="3">Farmed</strain>
    </source>
</reference>
<name>A0A812CNL5_ACAPH</name>
<protein>
    <submittedName>
        <fullName evidence="3">Uncharacterized protein</fullName>
    </submittedName>
</protein>
<dbReference type="EMBL" id="CAHIKZ030001722">
    <property type="protein sequence ID" value="CAE1273281.1"/>
    <property type="molecule type" value="Genomic_DNA"/>
</dbReference>